<evidence type="ECO:0000313" key="3">
    <source>
        <dbReference type="Proteomes" id="UP000037530"/>
    </source>
</evidence>
<dbReference type="Proteomes" id="UP000037530">
    <property type="component" value="Unassembled WGS sequence"/>
</dbReference>
<evidence type="ECO:0000313" key="2">
    <source>
        <dbReference type="EMBL" id="KOO07001.1"/>
    </source>
</evidence>
<comment type="caution">
    <text evidence="2">The sequence shown here is derived from an EMBL/GenBank/DDBJ whole genome shotgun (WGS) entry which is preliminary data.</text>
</comment>
<feature type="transmembrane region" description="Helical" evidence="1">
    <location>
        <begin position="7"/>
        <end position="26"/>
    </location>
</feature>
<proteinExistence type="predicted"/>
<keyword evidence="1" id="KW-1133">Transmembrane helix</keyword>
<dbReference type="EMBL" id="LHPI01000013">
    <property type="protein sequence ID" value="KOO07001.1"/>
    <property type="molecule type" value="Genomic_DNA"/>
</dbReference>
<dbReference type="AlphaFoldDB" id="A0A0M0HY50"/>
<keyword evidence="1" id="KW-0472">Membrane</keyword>
<organism evidence="2 3">
    <name type="scientific">Vibrio hepatarius</name>
    <dbReference type="NCBI Taxonomy" id="171383"/>
    <lineage>
        <taxon>Bacteria</taxon>
        <taxon>Pseudomonadati</taxon>
        <taxon>Pseudomonadota</taxon>
        <taxon>Gammaproteobacteria</taxon>
        <taxon>Vibrionales</taxon>
        <taxon>Vibrionaceae</taxon>
        <taxon>Vibrio</taxon>
        <taxon>Vibrio oreintalis group</taxon>
    </lineage>
</organism>
<dbReference type="PATRIC" id="fig|171383.3.peg.3075"/>
<feature type="transmembrane region" description="Helical" evidence="1">
    <location>
        <begin position="38"/>
        <end position="57"/>
    </location>
</feature>
<dbReference type="RefSeq" id="WP_053409932.1">
    <property type="nucleotide sequence ID" value="NZ_LHPI01000013.1"/>
</dbReference>
<accession>A0A0M0HY50</accession>
<name>A0A0M0HY50_9VIBR</name>
<sequence length="185" mass="20998">MKINRTFLDAMSILIVLTYIELKYTHFFIEQTQLTDSMGSLCIIALIVPILSILFRITDRLNKIVRNDPFIMYIYESKILMKWKGQENGIALDDTVLDLLHNDRHALEKLIQKGIAETAKELPKFLPSPLVVVITELKFSNLEREALGGAICNAGAIEMTFSESNDSRDIELAAKNAKINDLLDR</sequence>
<reference evidence="3" key="1">
    <citation type="submission" date="2015-08" db="EMBL/GenBank/DDBJ databases">
        <title>Vibrio galatheae sp. nov., a novel member of the Vibrionaceae family isolated from the Solomon Islands.</title>
        <authorList>
            <person name="Giubergia S."/>
            <person name="Machado H."/>
            <person name="Mateiu R.V."/>
            <person name="Gram L."/>
        </authorList>
    </citation>
    <scope>NUCLEOTIDE SEQUENCE [LARGE SCALE GENOMIC DNA]</scope>
    <source>
        <strain evidence="3">DSM 19134</strain>
    </source>
</reference>
<gene>
    <name evidence="2" type="ORF">AKJ31_15020</name>
</gene>
<keyword evidence="1" id="KW-0812">Transmembrane</keyword>
<evidence type="ECO:0000256" key="1">
    <source>
        <dbReference type="SAM" id="Phobius"/>
    </source>
</evidence>
<protein>
    <submittedName>
        <fullName evidence="2">Uncharacterized protein</fullName>
    </submittedName>
</protein>
<keyword evidence="3" id="KW-1185">Reference proteome</keyword>